<accession>A0ABY7T3S2</accession>
<organism evidence="1 2">
    <name type="scientific">Mucilaginibacter jinjuensis</name>
    <dbReference type="NCBI Taxonomy" id="1176721"/>
    <lineage>
        <taxon>Bacteria</taxon>
        <taxon>Pseudomonadati</taxon>
        <taxon>Bacteroidota</taxon>
        <taxon>Sphingobacteriia</taxon>
        <taxon>Sphingobacteriales</taxon>
        <taxon>Sphingobacteriaceae</taxon>
        <taxon>Mucilaginibacter</taxon>
    </lineage>
</organism>
<reference evidence="1 2" key="1">
    <citation type="submission" date="2023-02" db="EMBL/GenBank/DDBJ databases">
        <title>Genome sequence of Mucilaginibacter jinjuensis strain KACC 16571.</title>
        <authorList>
            <person name="Kim S."/>
            <person name="Heo J."/>
            <person name="Kwon S.-W."/>
        </authorList>
    </citation>
    <scope>NUCLEOTIDE SEQUENCE [LARGE SCALE GENOMIC DNA]</scope>
    <source>
        <strain evidence="1 2">KACC 16571</strain>
    </source>
</reference>
<evidence type="ECO:0000313" key="2">
    <source>
        <dbReference type="Proteomes" id="UP001216139"/>
    </source>
</evidence>
<dbReference type="RefSeq" id="WP_273629213.1">
    <property type="nucleotide sequence ID" value="NZ_CP117167.1"/>
</dbReference>
<proteinExistence type="predicted"/>
<name>A0ABY7T3S2_9SPHI</name>
<protein>
    <submittedName>
        <fullName evidence="1">Uncharacterized protein</fullName>
    </submittedName>
</protein>
<dbReference type="EMBL" id="CP117167">
    <property type="protein sequence ID" value="WCT11026.1"/>
    <property type="molecule type" value="Genomic_DNA"/>
</dbReference>
<evidence type="ECO:0000313" key="1">
    <source>
        <dbReference type="EMBL" id="WCT11026.1"/>
    </source>
</evidence>
<dbReference type="Proteomes" id="UP001216139">
    <property type="component" value="Chromosome"/>
</dbReference>
<keyword evidence="2" id="KW-1185">Reference proteome</keyword>
<sequence>MKSYVINDLHFVLVISRIGGIINYLTPKEICFYITDYNFEMKCTAIEQKQARAMIALGLLKIISLSADQVKESFRLFNIYKPKFIPETISSIVVAQGLNLTLVSDDILLTSTAGKELKTRVSSYSNLAQNLVGIVFDMGGNVDLEILNMYI</sequence>
<gene>
    <name evidence="1" type="ORF">PQO05_20010</name>
</gene>